<dbReference type="UniPathway" id="UPA00135">
    <property type="reaction ID" value="UER00198"/>
</dbReference>
<dbReference type="Pfam" id="PF00702">
    <property type="entry name" value="Hydrolase"/>
    <property type="match status" value="1"/>
</dbReference>
<evidence type="ECO:0000256" key="8">
    <source>
        <dbReference type="ARBA" id="ARBA00022842"/>
    </source>
</evidence>
<dbReference type="SUPFAM" id="SSF56784">
    <property type="entry name" value="HAD-like"/>
    <property type="match status" value="1"/>
</dbReference>
<protein>
    <recommendedName>
        <fullName evidence="4">phosphoserine phosphatase</fullName>
        <ecNumber evidence="4">3.1.3.3</ecNumber>
    </recommendedName>
    <alternativeName>
        <fullName evidence="10">O-phosphoserine phosphohydrolase</fullName>
    </alternativeName>
</protein>
<dbReference type="InterPro" id="IPR004469">
    <property type="entry name" value="PSP"/>
</dbReference>
<keyword evidence="7" id="KW-0378">Hydrolase</keyword>
<dbReference type="PROSITE" id="PS51382">
    <property type="entry name" value="SPX"/>
    <property type="match status" value="1"/>
</dbReference>
<dbReference type="NCBIfam" id="TIGR01488">
    <property type="entry name" value="HAD-SF-IB"/>
    <property type="match status" value="1"/>
</dbReference>
<dbReference type="InterPro" id="IPR050582">
    <property type="entry name" value="HAD-like_SerB"/>
</dbReference>
<evidence type="ECO:0000256" key="1">
    <source>
        <dbReference type="ARBA" id="ARBA00001946"/>
    </source>
</evidence>
<dbReference type="InterPro" id="IPR036412">
    <property type="entry name" value="HAD-like_sf"/>
</dbReference>
<keyword evidence="6" id="KW-0479">Metal-binding</keyword>
<dbReference type="GO" id="GO:0005737">
    <property type="term" value="C:cytoplasm"/>
    <property type="evidence" value="ECO:0007669"/>
    <property type="project" value="TreeGrafter"/>
</dbReference>
<dbReference type="GO" id="GO:0036424">
    <property type="term" value="F:L-phosphoserine phosphatase activity"/>
    <property type="evidence" value="ECO:0007669"/>
    <property type="project" value="InterPro"/>
</dbReference>
<evidence type="ECO:0000256" key="4">
    <source>
        <dbReference type="ARBA" id="ARBA00012640"/>
    </source>
</evidence>
<dbReference type="AlphaFoldDB" id="A0A8H7ZPQ5"/>
<dbReference type="Gene3D" id="3.40.50.1000">
    <property type="entry name" value="HAD superfamily/HAD-like"/>
    <property type="match status" value="1"/>
</dbReference>
<keyword evidence="16" id="KW-1185">Reference proteome</keyword>
<accession>A0A8H7ZPQ5</accession>
<keyword evidence="5" id="KW-0028">Amino-acid biosynthesis</keyword>
<dbReference type="OrthoDB" id="27226at2759"/>
<organism evidence="15 16">
    <name type="scientific">Olpidium bornovanus</name>
    <dbReference type="NCBI Taxonomy" id="278681"/>
    <lineage>
        <taxon>Eukaryota</taxon>
        <taxon>Fungi</taxon>
        <taxon>Fungi incertae sedis</taxon>
        <taxon>Olpidiomycota</taxon>
        <taxon>Olpidiomycotina</taxon>
        <taxon>Olpidiomycetes</taxon>
        <taxon>Olpidiales</taxon>
        <taxon>Olpidiaceae</taxon>
        <taxon>Olpidium</taxon>
    </lineage>
</organism>
<name>A0A8H7ZPQ5_9FUNG</name>
<evidence type="ECO:0000256" key="6">
    <source>
        <dbReference type="ARBA" id="ARBA00022723"/>
    </source>
</evidence>
<keyword evidence="13" id="KW-0812">Transmembrane</keyword>
<dbReference type="GO" id="GO:0006564">
    <property type="term" value="P:L-serine biosynthetic process"/>
    <property type="evidence" value="ECO:0007669"/>
    <property type="project" value="UniProtKB-KW"/>
</dbReference>
<comment type="pathway">
    <text evidence="2">Amino-acid biosynthesis; L-serine biosynthesis; L-serine from 3-phospho-D-glycerate: step 3/3.</text>
</comment>
<evidence type="ECO:0000256" key="12">
    <source>
        <dbReference type="SAM" id="MobiDB-lite"/>
    </source>
</evidence>
<evidence type="ECO:0000256" key="5">
    <source>
        <dbReference type="ARBA" id="ARBA00022605"/>
    </source>
</evidence>
<feature type="region of interest" description="Disordered" evidence="12">
    <location>
        <begin position="132"/>
        <end position="153"/>
    </location>
</feature>
<dbReference type="GO" id="GO:0000287">
    <property type="term" value="F:magnesium ion binding"/>
    <property type="evidence" value="ECO:0007669"/>
    <property type="project" value="TreeGrafter"/>
</dbReference>
<comment type="similarity">
    <text evidence="3">Belongs to the HAD-like hydrolase superfamily. SerB family.</text>
</comment>
<feature type="transmembrane region" description="Helical" evidence="13">
    <location>
        <begin position="640"/>
        <end position="658"/>
    </location>
</feature>
<dbReference type="PANTHER" id="PTHR43344">
    <property type="entry name" value="PHOSPHOSERINE PHOSPHATASE"/>
    <property type="match status" value="1"/>
</dbReference>
<evidence type="ECO:0000313" key="16">
    <source>
        <dbReference type="Proteomes" id="UP000673691"/>
    </source>
</evidence>
<dbReference type="InterPro" id="IPR004331">
    <property type="entry name" value="SPX_dom"/>
</dbReference>
<evidence type="ECO:0000313" key="15">
    <source>
        <dbReference type="EMBL" id="KAG5457378.1"/>
    </source>
</evidence>
<reference evidence="15 16" key="1">
    <citation type="journal article" name="Sci. Rep.">
        <title>Genome-scale phylogenetic analyses confirm Olpidium as the closest living zoosporic fungus to the non-flagellated, terrestrial fungi.</title>
        <authorList>
            <person name="Chang Y."/>
            <person name="Rochon D."/>
            <person name="Sekimoto S."/>
            <person name="Wang Y."/>
            <person name="Chovatia M."/>
            <person name="Sandor L."/>
            <person name="Salamov A."/>
            <person name="Grigoriev I.V."/>
            <person name="Stajich J.E."/>
            <person name="Spatafora J.W."/>
        </authorList>
    </citation>
    <scope>NUCLEOTIDE SEQUENCE [LARGE SCALE GENOMIC DNA]</scope>
    <source>
        <strain evidence="15">S191</strain>
    </source>
</reference>
<evidence type="ECO:0000256" key="11">
    <source>
        <dbReference type="PIRSR" id="PIRSR604469-1"/>
    </source>
</evidence>
<dbReference type="Proteomes" id="UP000673691">
    <property type="component" value="Unassembled WGS sequence"/>
</dbReference>
<comment type="caution">
    <text evidence="15">The sequence shown here is derived from an EMBL/GenBank/DDBJ whole genome shotgun (WGS) entry which is preliminary data.</text>
</comment>
<comment type="cofactor">
    <cofactor evidence="1">
        <name>Mg(2+)</name>
        <dbReference type="ChEBI" id="CHEBI:18420"/>
    </cofactor>
</comment>
<evidence type="ECO:0000256" key="2">
    <source>
        <dbReference type="ARBA" id="ARBA00005135"/>
    </source>
</evidence>
<keyword evidence="13" id="KW-1133">Transmembrane helix</keyword>
<feature type="transmembrane region" description="Helical" evidence="13">
    <location>
        <begin position="665"/>
        <end position="683"/>
    </location>
</feature>
<dbReference type="Pfam" id="PF13740">
    <property type="entry name" value="ACT_6"/>
    <property type="match status" value="1"/>
</dbReference>
<evidence type="ECO:0000256" key="13">
    <source>
        <dbReference type="SAM" id="Phobius"/>
    </source>
</evidence>
<gene>
    <name evidence="15" type="ORF">BJ554DRAFT_2625</name>
</gene>
<evidence type="ECO:0000256" key="3">
    <source>
        <dbReference type="ARBA" id="ARBA00009184"/>
    </source>
</evidence>
<evidence type="ECO:0000256" key="10">
    <source>
        <dbReference type="ARBA" id="ARBA00031693"/>
    </source>
</evidence>
<dbReference type="PANTHER" id="PTHR43344:SF2">
    <property type="entry name" value="PHOSPHOSERINE PHOSPHATASE"/>
    <property type="match status" value="1"/>
</dbReference>
<keyword evidence="13" id="KW-0472">Membrane</keyword>
<evidence type="ECO:0000259" key="14">
    <source>
        <dbReference type="PROSITE" id="PS51382"/>
    </source>
</evidence>
<feature type="domain" description="SPX" evidence="14">
    <location>
        <begin position="1"/>
        <end position="213"/>
    </location>
</feature>
<keyword evidence="9" id="KW-0718">Serine biosynthesis</keyword>
<sequence>MKFGNRLQEKRAKLSPPYADACIEYVELKTHLKRTWGVRNPAEPTVGSPAPTTLQFRGDQLPWDTEGSPSDVANKDGRPCFPDLVGQILRALADETPTFLRRLDAEVLKFLAFFQQETERLWKMREGASAGANGVGRNNDVAPSAGSEAENDPLLSSPAIPTFDWVCDANVSAILKGVLKLERFLLLNVTGMTGLNLRNFYLTRLSNLPFYQSERLNSLKQSLMNLLSGMQAPSTAISTIRSETASRMFAPSAGLKLFRRGGGSSGNITAQGPGILRPAELPKTLLPQQRVLVSLTGPHGTDIVGCVLDCTAKHGCEIEDFMLARLYHQVTFGVLVRLSPEQVGIFKDLCEAARHWDSTLAFEVHDPGENLPKSMDDAPYEGRIKYAATVLNAAGLTARFLNEWAKLLLERQISVERMTRLNEGKLTCTEFRLSVPGDTDMEDLRTAMFGLSSRHGTDVALQPNNVFRRSKRLVVFDMDSTLIRQEVIDEIAKHAGVVDEVALAMNGEIQFKESLRKRVSLLKGTPTTVVDKVKEALVFTEGAVFLCKALKKLGFKLAVISGTKYVLRQFQRVYAACFAREKRAAARLRFCQPDGKYLTGETYGPLVDGARKAELLEVIAQAENVTLDQVIAVGDGANDLWMLNAAGLGIAFNAKIFLQKNVSYCRRFVPCFFFFFFFFFFILS</sequence>
<feature type="active site" description="Nucleophile" evidence="11">
    <location>
        <position position="477"/>
    </location>
</feature>
<evidence type="ECO:0000256" key="9">
    <source>
        <dbReference type="ARBA" id="ARBA00023299"/>
    </source>
</evidence>
<dbReference type="NCBIfam" id="TIGR00338">
    <property type="entry name" value="serB"/>
    <property type="match status" value="1"/>
</dbReference>
<keyword evidence="8" id="KW-0460">Magnesium</keyword>
<dbReference type="EC" id="3.1.3.3" evidence="4"/>
<proteinExistence type="inferred from homology"/>
<feature type="active site" description="Proton donor" evidence="11">
    <location>
        <position position="479"/>
    </location>
</feature>
<dbReference type="InterPro" id="IPR023214">
    <property type="entry name" value="HAD_sf"/>
</dbReference>
<dbReference type="EMBL" id="JAEFCI010010178">
    <property type="protein sequence ID" value="KAG5457378.1"/>
    <property type="molecule type" value="Genomic_DNA"/>
</dbReference>
<evidence type="ECO:0000256" key="7">
    <source>
        <dbReference type="ARBA" id="ARBA00022801"/>
    </source>
</evidence>